<dbReference type="KEGG" id="rge:RGE_19010"/>
<dbReference type="EMBL" id="AP012320">
    <property type="protein sequence ID" value="BAL95242.1"/>
    <property type="molecule type" value="Genomic_DNA"/>
</dbReference>
<reference evidence="2 3" key="1">
    <citation type="journal article" date="2012" name="J. Bacteriol.">
        <title>Complete genome sequence of phototrophic betaproteobacterium Rubrivivax gelatinosus IL144.</title>
        <authorList>
            <person name="Nagashima S."/>
            <person name="Kamimura A."/>
            <person name="Shimizu T."/>
            <person name="Nakamura-isaki S."/>
            <person name="Aono E."/>
            <person name="Sakamoto K."/>
            <person name="Ichikawa N."/>
            <person name="Nakazawa H."/>
            <person name="Sekine M."/>
            <person name="Yamazaki S."/>
            <person name="Fujita N."/>
            <person name="Shimada K."/>
            <person name="Hanada S."/>
            <person name="Nagashima K.V.P."/>
        </authorList>
    </citation>
    <scope>NUCLEOTIDE SEQUENCE [LARGE SCALE GENOMIC DNA]</scope>
    <source>
        <strain evidence="3">NBRC 100245 / IL144</strain>
    </source>
</reference>
<name>I0HQF5_RUBGI</name>
<evidence type="ECO:0000256" key="1">
    <source>
        <dbReference type="SAM" id="MobiDB-lite"/>
    </source>
</evidence>
<feature type="region of interest" description="Disordered" evidence="1">
    <location>
        <begin position="108"/>
        <end position="187"/>
    </location>
</feature>
<feature type="region of interest" description="Disordered" evidence="1">
    <location>
        <begin position="1"/>
        <end position="79"/>
    </location>
</feature>
<sequence length="187" mass="20185">MARRMPSPGKPGSCTTRPREQSWGGASRLLGLGPDSRRLAPRRAPAGVSRSTIEASSATPARDRARQAGGVSRRDARGRLVMAPWGRTSWQTAPQVLLERGASKDWVPSPRIRALNGGDCQNPPSSARLGGWPQCLRKPSYGRSGRRTCRATSHPASGSSRRRRTGPADPQPPFEGAGSRPTTRPYR</sequence>
<gene>
    <name evidence="2" type="ordered locus">RGE_19010</name>
</gene>
<dbReference type="HOGENOM" id="CLU_1446645_0_0_4"/>
<keyword evidence="3" id="KW-1185">Reference proteome</keyword>
<protein>
    <submittedName>
        <fullName evidence="2">Uncharacterized protein</fullName>
    </submittedName>
</protein>
<feature type="compositionally biased region" description="Polar residues" evidence="1">
    <location>
        <begin position="150"/>
        <end position="159"/>
    </location>
</feature>
<organism evidence="2 3">
    <name type="scientific">Rubrivivax gelatinosus (strain NBRC 100245 / IL144)</name>
    <dbReference type="NCBI Taxonomy" id="983917"/>
    <lineage>
        <taxon>Bacteria</taxon>
        <taxon>Pseudomonadati</taxon>
        <taxon>Pseudomonadota</taxon>
        <taxon>Betaproteobacteria</taxon>
        <taxon>Burkholderiales</taxon>
        <taxon>Sphaerotilaceae</taxon>
        <taxon>Rubrivivax</taxon>
    </lineage>
</organism>
<feature type="compositionally biased region" description="Basic and acidic residues" evidence="1">
    <location>
        <begin position="61"/>
        <end position="78"/>
    </location>
</feature>
<dbReference type="AlphaFoldDB" id="I0HQF5"/>
<feature type="compositionally biased region" description="Polar residues" evidence="1">
    <location>
        <begin position="49"/>
        <end position="59"/>
    </location>
</feature>
<evidence type="ECO:0000313" key="2">
    <source>
        <dbReference type="EMBL" id="BAL95242.1"/>
    </source>
</evidence>
<accession>I0HQF5</accession>
<proteinExistence type="predicted"/>
<evidence type="ECO:0000313" key="3">
    <source>
        <dbReference type="Proteomes" id="UP000007883"/>
    </source>
</evidence>
<dbReference type="Proteomes" id="UP000007883">
    <property type="component" value="Chromosome"/>
</dbReference>